<comment type="caution">
    <text evidence="1">The sequence shown here is derived from an EMBL/GenBank/DDBJ whole genome shotgun (WGS) entry which is preliminary data.</text>
</comment>
<dbReference type="EMBL" id="QTSX02002392">
    <property type="protein sequence ID" value="KAJ9075703.1"/>
    <property type="molecule type" value="Genomic_DNA"/>
</dbReference>
<accession>A0ACC2TM22</accession>
<reference evidence="1" key="1">
    <citation type="submission" date="2022-04" db="EMBL/GenBank/DDBJ databases">
        <title>Genome of the entomopathogenic fungus Entomophthora muscae.</title>
        <authorList>
            <person name="Elya C."/>
            <person name="Lovett B.R."/>
            <person name="Lee E."/>
            <person name="Macias A.M."/>
            <person name="Hajek A.E."/>
            <person name="De Bivort B.L."/>
            <person name="Kasson M.T."/>
            <person name="De Fine Licht H.H."/>
            <person name="Stajich J.E."/>
        </authorList>
    </citation>
    <scope>NUCLEOTIDE SEQUENCE</scope>
    <source>
        <strain evidence="1">Berkeley</strain>
    </source>
</reference>
<name>A0ACC2TM22_9FUNG</name>
<organism evidence="1 2">
    <name type="scientific">Entomophthora muscae</name>
    <dbReference type="NCBI Taxonomy" id="34485"/>
    <lineage>
        <taxon>Eukaryota</taxon>
        <taxon>Fungi</taxon>
        <taxon>Fungi incertae sedis</taxon>
        <taxon>Zoopagomycota</taxon>
        <taxon>Entomophthoromycotina</taxon>
        <taxon>Entomophthoromycetes</taxon>
        <taxon>Entomophthorales</taxon>
        <taxon>Entomophthoraceae</taxon>
        <taxon>Entomophthora</taxon>
    </lineage>
</organism>
<evidence type="ECO:0000313" key="2">
    <source>
        <dbReference type="Proteomes" id="UP001165960"/>
    </source>
</evidence>
<gene>
    <name evidence="1" type="ORF">DSO57_1033408</name>
</gene>
<sequence>MPMYGANDQDKATILLNQLDAASRDLIILHMPEHDWLYTAAKNKLLYEFGSISWVTKRKKKFLIFSFKKEKAIADLADCFYLEAQTLTGSGSLTVHNVHIALHVAVNPYVALYCTHTCLPR</sequence>
<protein>
    <submittedName>
        <fullName evidence="1">Uncharacterized protein</fullName>
    </submittedName>
</protein>
<evidence type="ECO:0000313" key="1">
    <source>
        <dbReference type="EMBL" id="KAJ9075703.1"/>
    </source>
</evidence>
<keyword evidence="2" id="KW-1185">Reference proteome</keyword>
<dbReference type="Proteomes" id="UP001165960">
    <property type="component" value="Unassembled WGS sequence"/>
</dbReference>
<proteinExistence type="predicted"/>